<evidence type="ECO:0000256" key="2">
    <source>
        <dbReference type="ARBA" id="ARBA00009810"/>
    </source>
</evidence>
<dbReference type="CDD" id="cd01347">
    <property type="entry name" value="ligand_gated_channel"/>
    <property type="match status" value="1"/>
</dbReference>
<dbReference type="InterPro" id="IPR000531">
    <property type="entry name" value="Beta-barrel_TonB"/>
</dbReference>
<keyword evidence="10 17" id="KW-0675">Receptor</keyword>
<dbReference type="AlphaFoldDB" id="A0A6L9Y3N5"/>
<keyword evidence="9 12" id="KW-0472">Membrane</keyword>
<feature type="signal peptide" evidence="14">
    <location>
        <begin position="1"/>
        <end position="21"/>
    </location>
</feature>
<evidence type="ECO:0000256" key="7">
    <source>
        <dbReference type="ARBA" id="ARBA00023065"/>
    </source>
</evidence>
<comment type="subcellular location">
    <subcellularLocation>
        <location evidence="1 12">Cell outer membrane</location>
        <topology evidence="1 12">Multi-pass membrane protein</topology>
    </subcellularLocation>
</comment>
<dbReference type="PANTHER" id="PTHR30069">
    <property type="entry name" value="TONB-DEPENDENT OUTER MEMBRANE RECEPTOR"/>
    <property type="match status" value="1"/>
</dbReference>
<evidence type="ECO:0000256" key="13">
    <source>
        <dbReference type="RuleBase" id="RU003357"/>
    </source>
</evidence>
<keyword evidence="6 14" id="KW-0732">Signal</keyword>
<proteinExistence type="inferred from homology"/>
<evidence type="ECO:0000313" key="17">
    <source>
        <dbReference type="EMBL" id="NEN74903.1"/>
    </source>
</evidence>
<dbReference type="Gene3D" id="2.170.130.10">
    <property type="entry name" value="TonB-dependent receptor, plug domain"/>
    <property type="match status" value="1"/>
</dbReference>
<evidence type="ECO:0000259" key="15">
    <source>
        <dbReference type="Pfam" id="PF00593"/>
    </source>
</evidence>
<reference evidence="17 18" key="1">
    <citation type="submission" date="2020-02" db="EMBL/GenBank/DDBJ databases">
        <title>Pelistega sp. NLN82 were isolated from wild rodents of the Hainan Island.</title>
        <authorList>
            <person name="Niu N."/>
            <person name="Zhou J."/>
        </authorList>
    </citation>
    <scope>NUCLEOTIDE SEQUENCE [LARGE SCALE GENOMIC DNA]</scope>
    <source>
        <strain evidence="17 18">NLN82</strain>
    </source>
</reference>
<dbReference type="GO" id="GO:0009279">
    <property type="term" value="C:cell outer membrane"/>
    <property type="evidence" value="ECO:0007669"/>
    <property type="project" value="UniProtKB-SubCell"/>
</dbReference>
<keyword evidence="5 12" id="KW-0812">Transmembrane</keyword>
<dbReference type="InterPro" id="IPR036942">
    <property type="entry name" value="Beta-barrel_TonB_sf"/>
</dbReference>
<evidence type="ECO:0000256" key="10">
    <source>
        <dbReference type="ARBA" id="ARBA00023170"/>
    </source>
</evidence>
<evidence type="ECO:0000256" key="4">
    <source>
        <dbReference type="ARBA" id="ARBA00022452"/>
    </source>
</evidence>
<dbReference type="GO" id="GO:0015889">
    <property type="term" value="P:cobalamin transport"/>
    <property type="evidence" value="ECO:0007669"/>
    <property type="project" value="TreeGrafter"/>
</dbReference>
<evidence type="ECO:0000256" key="3">
    <source>
        <dbReference type="ARBA" id="ARBA00022448"/>
    </source>
</evidence>
<evidence type="ECO:0000256" key="11">
    <source>
        <dbReference type="ARBA" id="ARBA00023237"/>
    </source>
</evidence>
<evidence type="ECO:0000313" key="18">
    <source>
        <dbReference type="Proteomes" id="UP000477651"/>
    </source>
</evidence>
<comment type="similarity">
    <text evidence="2 12 13">Belongs to the TonB-dependent receptor family.</text>
</comment>
<dbReference type="InterPro" id="IPR039426">
    <property type="entry name" value="TonB-dep_rcpt-like"/>
</dbReference>
<name>A0A6L9Y3N5_9BURK</name>
<dbReference type="Pfam" id="PF07715">
    <property type="entry name" value="Plug"/>
    <property type="match status" value="1"/>
</dbReference>
<keyword evidence="8 13" id="KW-0798">TonB box</keyword>
<feature type="domain" description="TonB-dependent receptor plug" evidence="16">
    <location>
        <begin position="46"/>
        <end position="152"/>
    </location>
</feature>
<dbReference type="InterPro" id="IPR012910">
    <property type="entry name" value="Plug_dom"/>
</dbReference>
<dbReference type="EMBL" id="JAAGYR010000001">
    <property type="protein sequence ID" value="NEN74903.1"/>
    <property type="molecule type" value="Genomic_DNA"/>
</dbReference>
<feature type="chain" id="PRO_5026883164" evidence="14">
    <location>
        <begin position="22"/>
        <end position="629"/>
    </location>
</feature>
<sequence length="629" mass="69038">MNISPLKVAIMAAFLPVCAFAQENTTPLSEQLDPIVVTASRTPETLKNVVGDVTVVDSYQLRNSHSLTIADILKKQAGIQTYNNGGSQTTTGVFIRGVAEKQSLIMINGIRINETFNGGAYWSALNPATFNRLEIVRGASSSLYGSSALGGVINAISTPADTIEQGNHFFAGIGAGSRGKVNTYAGVNGVQGNFDYHLAGSFARADGFNATTPESGTSTYNTDRDGYKQATLNGALGYKWADGQHIGITFFNGYSHNDYDAGLLTNNIYDITRQQVYTVTSTNQITPWWQSILRFGFSKTSYFTPSYDADYGYGITPNPAYRANSYQRQLTWQNNFSLDANNSLSTIVERNIESGVATNNYAPTKSHRTTNALGLIYRGHFNRHHIQASIRNDNFSDYGHKVTGSLGYDFDITNALSIGIAGNTGFRAPTFQEQFGTYGGNKTIAPEKSHNIEAHITYRTDSTTLQATVFHNTIKDLIISNGQSYPNNRLENIGKAKIKGISLTAEHDFGNTQIYAGADFLNAKNDITGERLIRRAKAIYRAGITQQIGNYEVGADYLFVGHRTDTDFNTSRTVRLGGYGLVNLRASVNFNEQLSAQFSINNLFDKQYTPAYGYKGEGRTYFLNLAYQH</sequence>
<dbReference type="GO" id="GO:0006811">
    <property type="term" value="P:monoatomic ion transport"/>
    <property type="evidence" value="ECO:0007669"/>
    <property type="project" value="UniProtKB-KW"/>
</dbReference>
<accession>A0A6L9Y3N5</accession>
<keyword evidence="18" id="KW-1185">Reference proteome</keyword>
<feature type="domain" description="TonB-dependent receptor-like beta-barrel" evidence="15">
    <location>
        <begin position="185"/>
        <end position="603"/>
    </location>
</feature>
<dbReference type="InterPro" id="IPR037066">
    <property type="entry name" value="Plug_dom_sf"/>
</dbReference>
<evidence type="ECO:0000256" key="6">
    <source>
        <dbReference type="ARBA" id="ARBA00022729"/>
    </source>
</evidence>
<gene>
    <name evidence="17" type="ORF">F9B74_00960</name>
</gene>
<evidence type="ECO:0000259" key="16">
    <source>
        <dbReference type="Pfam" id="PF07715"/>
    </source>
</evidence>
<evidence type="ECO:0000256" key="5">
    <source>
        <dbReference type="ARBA" id="ARBA00022692"/>
    </source>
</evidence>
<evidence type="ECO:0000256" key="14">
    <source>
        <dbReference type="SAM" id="SignalP"/>
    </source>
</evidence>
<evidence type="ECO:0000256" key="1">
    <source>
        <dbReference type="ARBA" id="ARBA00004571"/>
    </source>
</evidence>
<keyword evidence="7" id="KW-0406">Ion transport</keyword>
<keyword evidence="11 12" id="KW-0998">Cell outer membrane</keyword>
<evidence type="ECO:0000256" key="12">
    <source>
        <dbReference type="PROSITE-ProRule" id="PRU01360"/>
    </source>
</evidence>
<dbReference type="SUPFAM" id="SSF56935">
    <property type="entry name" value="Porins"/>
    <property type="match status" value="1"/>
</dbReference>
<organism evidence="17 18">
    <name type="scientific">Pelistega ratti</name>
    <dbReference type="NCBI Taxonomy" id="2652177"/>
    <lineage>
        <taxon>Bacteria</taxon>
        <taxon>Pseudomonadati</taxon>
        <taxon>Pseudomonadota</taxon>
        <taxon>Betaproteobacteria</taxon>
        <taxon>Burkholderiales</taxon>
        <taxon>Alcaligenaceae</taxon>
        <taxon>Pelistega</taxon>
    </lineage>
</organism>
<dbReference type="Gene3D" id="2.40.170.20">
    <property type="entry name" value="TonB-dependent receptor, beta-barrel domain"/>
    <property type="match status" value="1"/>
</dbReference>
<comment type="caution">
    <text evidence="17">The sequence shown here is derived from an EMBL/GenBank/DDBJ whole genome shotgun (WGS) entry which is preliminary data.</text>
</comment>
<evidence type="ECO:0000256" key="9">
    <source>
        <dbReference type="ARBA" id="ARBA00023136"/>
    </source>
</evidence>
<dbReference type="PANTHER" id="PTHR30069:SF53">
    <property type="entry name" value="COLICIN I RECEPTOR-RELATED"/>
    <property type="match status" value="1"/>
</dbReference>
<evidence type="ECO:0000256" key="8">
    <source>
        <dbReference type="ARBA" id="ARBA00023077"/>
    </source>
</evidence>
<keyword evidence="4 12" id="KW-1134">Transmembrane beta strand</keyword>
<dbReference type="Proteomes" id="UP000477651">
    <property type="component" value="Unassembled WGS sequence"/>
</dbReference>
<dbReference type="PROSITE" id="PS52016">
    <property type="entry name" value="TONB_DEPENDENT_REC_3"/>
    <property type="match status" value="1"/>
</dbReference>
<dbReference type="Pfam" id="PF00593">
    <property type="entry name" value="TonB_dep_Rec_b-barrel"/>
    <property type="match status" value="1"/>
</dbReference>
<dbReference type="RefSeq" id="WP_163763693.1">
    <property type="nucleotide sequence ID" value="NZ_JAAGYR010000001.1"/>
</dbReference>
<keyword evidence="3 12" id="KW-0813">Transport</keyword>
<protein>
    <submittedName>
        <fullName evidence="17">TonB-dependent receptor</fullName>
    </submittedName>
</protein>